<gene>
    <name evidence="3" type="ORF">NS220_11945</name>
</gene>
<protein>
    <submittedName>
        <fullName evidence="3">Uncharacterized protein</fullName>
    </submittedName>
</protein>
<sequence>MNERSGRSPRISGRARHRTRVLQGALVAVALVATLTACASRPGASTTATPTVEPAPTASASPSPSATPSPEATDEVQPEPVATSSGPALVTIVNYGADGQNISASGLVSGPIEEGGVCTLTATSASGAILTGSIDAVATPAAVNCGIIDIPAPAGEWKLVLEYRSAGTSAASEAVTVSQP</sequence>
<name>A0A147EVV1_MICTE</name>
<accession>A0A147EVV1</accession>
<evidence type="ECO:0000256" key="1">
    <source>
        <dbReference type="SAM" id="MobiDB-lite"/>
    </source>
</evidence>
<dbReference type="AlphaFoldDB" id="A0A147EVV1"/>
<dbReference type="PATRIC" id="fig|2033.6.peg.3635"/>
<dbReference type="RefSeq" id="WP_058624267.1">
    <property type="nucleotide sequence ID" value="NZ_LDRT01000079.1"/>
</dbReference>
<dbReference type="Proteomes" id="UP000075025">
    <property type="component" value="Unassembled WGS sequence"/>
</dbReference>
<proteinExistence type="predicted"/>
<dbReference type="OrthoDB" id="5083124at2"/>
<evidence type="ECO:0000256" key="2">
    <source>
        <dbReference type="SAM" id="SignalP"/>
    </source>
</evidence>
<comment type="caution">
    <text evidence="3">The sequence shown here is derived from an EMBL/GenBank/DDBJ whole genome shotgun (WGS) entry which is preliminary data.</text>
</comment>
<evidence type="ECO:0000313" key="3">
    <source>
        <dbReference type="EMBL" id="KTR93573.1"/>
    </source>
</evidence>
<organism evidence="3 4">
    <name type="scientific">Microbacterium testaceum</name>
    <name type="common">Aureobacterium testaceum</name>
    <name type="synonym">Brevibacterium testaceum</name>
    <dbReference type="NCBI Taxonomy" id="2033"/>
    <lineage>
        <taxon>Bacteria</taxon>
        <taxon>Bacillati</taxon>
        <taxon>Actinomycetota</taxon>
        <taxon>Actinomycetes</taxon>
        <taxon>Micrococcales</taxon>
        <taxon>Microbacteriaceae</taxon>
        <taxon>Microbacterium</taxon>
    </lineage>
</organism>
<feature type="signal peptide" evidence="2">
    <location>
        <begin position="1"/>
        <end position="39"/>
    </location>
</feature>
<feature type="region of interest" description="Disordered" evidence="1">
    <location>
        <begin position="40"/>
        <end position="84"/>
    </location>
</feature>
<evidence type="ECO:0000313" key="4">
    <source>
        <dbReference type="Proteomes" id="UP000075025"/>
    </source>
</evidence>
<feature type="chain" id="PRO_5007544650" evidence="2">
    <location>
        <begin position="40"/>
        <end position="180"/>
    </location>
</feature>
<dbReference type="EMBL" id="LDRT01000079">
    <property type="protein sequence ID" value="KTR93573.1"/>
    <property type="molecule type" value="Genomic_DNA"/>
</dbReference>
<feature type="compositionally biased region" description="Low complexity" evidence="1">
    <location>
        <begin position="44"/>
        <end position="71"/>
    </location>
</feature>
<reference evidence="3 4" key="1">
    <citation type="journal article" date="2016" name="Front. Microbiol.">
        <title>Genomic Resource of Rice Seed Associated Bacteria.</title>
        <authorList>
            <person name="Midha S."/>
            <person name="Bansal K."/>
            <person name="Sharma S."/>
            <person name="Kumar N."/>
            <person name="Patil P.P."/>
            <person name="Chaudhry V."/>
            <person name="Patil P.B."/>
        </authorList>
    </citation>
    <scope>NUCLEOTIDE SEQUENCE [LARGE SCALE GENOMIC DNA]</scope>
    <source>
        <strain evidence="3 4">NS220</strain>
    </source>
</reference>
<keyword evidence="2" id="KW-0732">Signal</keyword>